<evidence type="ECO:0000256" key="5">
    <source>
        <dbReference type="ARBA" id="ARBA00023163"/>
    </source>
</evidence>
<keyword evidence="3" id="KW-0805">Transcription regulation</keyword>
<reference evidence="10" key="1">
    <citation type="submission" date="2021-01" db="UniProtKB">
        <authorList>
            <consortium name="EnsemblPlants"/>
        </authorList>
    </citation>
    <scope>IDENTIFICATION</scope>
</reference>
<evidence type="ECO:0000256" key="3">
    <source>
        <dbReference type="ARBA" id="ARBA00023015"/>
    </source>
</evidence>
<comment type="subcellular location">
    <subcellularLocation>
        <location evidence="1">Nucleus</location>
    </subcellularLocation>
</comment>
<keyword evidence="11" id="KW-1185">Reference proteome</keyword>
<feature type="domain" description="Myb-like" evidence="8">
    <location>
        <begin position="128"/>
        <end position="178"/>
    </location>
</feature>
<dbReference type="EnsemblPlants" id="Kaladp0060s0189.1.v1.1">
    <property type="protein sequence ID" value="Kaladp0060s0189.1.v1.1"/>
    <property type="gene ID" value="Kaladp0060s0189.v1.1"/>
</dbReference>
<keyword evidence="4" id="KW-0238">DNA-binding</keyword>
<dbReference type="GO" id="GO:0000978">
    <property type="term" value="F:RNA polymerase II cis-regulatory region sequence-specific DNA binding"/>
    <property type="evidence" value="ECO:0007669"/>
    <property type="project" value="TreeGrafter"/>
</dbReference>
<feature type="region of interest" description="Disordered" evidence="7">
    <location>
        <begin position="1"/>
        <end position="28"/>
    </location>
</feature>
<dbReference type="PROSITE" id="PS50090">
    <property type="entry name" value="MYB_LIKE"/>
    <property type="match status" value="2"/>
</dbReference>
<evidence type="ECO:0000259" key="8">
    <source>
        <dbReference type="PROSITE" id="PS50090"/>
    </source>
</evidence>
<dbReference type="InterPro" id="IPR001005">
    <property type="entry name" value="SANT/Myb"/>
</dbReference>
<dbReference type="InterPro" id="IPR017930">
    <property type="entry name" value="Myb_dom"/>
</dbReference>
<dbReference type="SUPFAM" id="SSF46689">
    <property type="entry name" value="Homeodomain-like"/>
    <property type="match status" value="1"/>
</dbReference>
<keyword evidence="5" id="KW-0804">Transcription</keyword>
<feature type="region of interest" description="Disordered" evidence="7">
    <location>
        <begin position="191"/>
        <end position="219"/>
    </location>
</feature>
<dbReference type="Pfam" id="PF00249">
    <property type="entry name" value="Myb_DNA-binding"/>
    <property type="match status" value="2"/>
</dbReference>
<dbReference type="FunFam" id="1.10.10.60:FF:000060">
    <property type="entry name" value="MYB transcription factor"/>
    <property type="match status" value="1"/>
</dbReference>
<dbReference type="InterPro" id="IPR050560">
    <property type="entry name" value="MYB_TF"/>
</dbReference>
<dbReference type="Gene3D" id="1.10.10.60">
    <property type="entry name" value="Homeodomain-like"/>
    <property type="match status" value="2"/>
</dbReference>
<feature type="compositionally biased region" description="Basic and acidic residues" evidence="7">
    <location>
        <begin position="48"/>
        <end position="57"/>
    </location>
</feature>
<feature type="domain" description="HTH myb-type" evidence="9">
    <location>
        <begin position="78"/>
        <end position="131"/>
    </location>
</feature>
<feature type="region of interest" description="Disordered" evidence="7">
    <location>
        <begin position="40"/>
        <end position="82"/>
    </location>
</feature>
<evidence type="ECO:0000259" key="9">
    <source>
        <dbReference type="PROSITE" id="PS51294"/>
    </source>
</evidence>
<name>A0A7N0UCF4_KALFE</name>
<dbReference type="GO" id="GO:0005634">
    <property type="term" value="C:nucleus"/>
    <property type="evidence" value="ECO:0007669"/>
    <property type="project" value="UniProtKB-SubCell"/>
</dbReference>
<dbReference type="GO" id="GO:0000981">
    <property type="term" value="F:DNA-binding transcription factor activity, RNA polymerase II-specific"/>
    <property type="evidence" value="ECO:0007669"/>
    <property type="project" value="TreeGrafter"/>
</dbReference>
<evidence type="ECO:0000256" key="7">
    <source>
        <dbReference type="SAM" id="MobiDB-lite"/>
    </source>
</evidence>
<feature type="compositionally biased region" description="Polar residues" evidence="7">
    <location>
        <begin position="260"/>
        <end position="274"/>
    </location>
</feature>
<feature type="domain" description="Myb-like" evidence="8">
    <location>
        <begin position="81"/>
        <end position="127"/>
    </location>
</feature>
<dbReference type="PANTHER" id="PTHR45614">
    <property type="entry name" value="MYB PROTEIN-RELATED"/>
    <property type="match status" value="1"/>
</dbReference>
<accession>A0A7N0UCF4</accession>
<sequence length="377" mass="40728">MQRGNGSAADACPSSQLYPKIPPLTHSTAFPQRCQRQRRVYNRRRVRESRDPTDSIHPRSKVSTLNRSMASGGGVLGEKIKGPWSPEEDELLQSLVEKHGARNWSLISRAIPGRSGKSCRLRWCNQLSPEVERRPFTAEEDEVILRAHARVGNRWATIARLLNGRTDNAVKNHWNSTLKRKCPWIVEDHTTGGGGGELKRSVSAGAAASPSGSDASDSSVHILSSIPAGRKTVGGLLWLGGNETASYGDDGVATELSLSLSMPGAESSQSSGGQPQLIEFGKQPQPEPAVKMGDVTTELGLAAVGSQESRKEKEKEKEEEIIGGSGSQPLTTEFWGTMREMIRKEVRSYMSGGGVNGGGVCARGDMAMTRIRIGRSD</sequence>
<protein>
    <submittedName>
        <fullName evidence="10">Uncharacterized protein</fullName>
    </submittedName>
</protein>
<keyword evidence="2" id="KW-0677">Repeat</keyword>
<dbReference type="PROSITE" id="PS51294">
    <property type="entry name" value="HTH_MYB"/>
    <property type="match status" value="2"/>
</dbReference>
<dbReference type="SMART" id="SM00717">
    <property type="entry name" value="SANT"/>
    <property type="match status" value="2"/>
</dbReference>
<feature type="region of interest" description="Disordered" evidence="7">
    <location>
        <begin position="260"/>
        <end position="330"/>
    </location>
</feature>
<dbReference type="CDD" id="cd00167">
    <property type="entry name" value="SANT"/>
    <property type="match status" value="2"/>
</dbReference>
<evidence type="ECO:0000313" key="11">
    <source>
        <dbReference type="Proteomes" id="UP000594263"/>
    </source>
</evidence>
<evidence type="ECO:0000313" key="10">
    <source>
        <dbReference type="EnsemblPlants" id="Kaladp0060s0189.1.v1.1"/>
    </source>
</evidence>
<feature type="compositionally biased region" description="Basic and acidic residues" evidence="7">
    <location>
        <begin position="308"/>
        <end position="320"/>
    </location>
</feature>
<evidence type="ECO:0000256" key="4">
    <source>
        <dbReference type="ARBA" id="ARBA00023125"/>
    </source>
</evidence>
<dbReference type="PANTHER" id="PTHR45614:SF124">
    <property type="entry name" value="OS03G0424300 PROTEIN"/>
    <property type="match status" value="1"/>
</dbReference>
<dbReference type="InterPro" id="IPR009057">
    <property type="entry name" value="Homeodomain-like_sf"/>
</dbReference>
<dbReference type="AlphaFoldDB" id="A0A7N0UCF4"/>
<proteinExistence type="predicted"/>
<feature type="domain" description="HTH myb-type" evidence="9">
    <location>
        <begin position="133"/>
        <end position="182"/>
    </location>
</feature>
<evidence type="ECO:0000256" key="6">
    <source>
        <dbReference type="ARBA" id="ARBA00023242"/>
    </source>
</evidence>
<dbReference type="Gramene" id="Kaladp0060s0189.1.v1.1">
    <property type="protein sequence ID" value="Kaladp0060s0189.1.v1.1"/>
    <property type="gene ID" value="Kaladp0060s0189.v1.1"/>
</dbReference>
<keyword evidence="6" id="KW-0539">Nucleus</keyword>
<dbReference type="Proteomes" id="UP000594263">
    <property type="component" value="Unplaced"/>
</dbReference>
<feature type="compositionally biased region" description="Low complexity" evidence="7">
    <location>
        <begin position="201"/>
        <end position="219"/>
    </location>
</feature>
<evidence type="ECO:0000256" key="1">
    <source>
        <dbReference type="ARBA" id="ARBA00004123"/>
    </source>
</evidence>
<evidence type="ECO:0000256" key="2">
    <source>
        <dbReference type="ARBA" id="ARBA00022737"/>
    </source>
</evidence>
<organism evidence="10 11">
    <name type="scientific">Kalanchoe fedtschenkoi</name>
    <name type="common">Lavender scallops</name>
    <name type="synonym">South American air plant</name>
    <dbReference type="NCBI Taxonomy" id="63787"/>
    <lineage>
        <taxon>Eukaryota</taxon>
        <taxon>Viridiplantae</taxon>
        <taxon>Streptophyta</taxon>
        <taxon>Embryophyta</taxon>
        <taxon>Tracheophyta</taxon>
        <taxon>Spermatophyta</taxon>
        <taxon>Magnoliopsida</taxon>
        <taxon>eudicotyledons</taxon>
        <taxon>Gunneridae</taxon>
        <taxon>Pentapetalae</taxon>
        <taxon>Saxifragales</taxon>
        <taxon>Crassulaceae</taxon>
        <taxon>Kalanchoe</taxon>
    </lineage>
</organism>